<proteinExistence type="predicted"/>
<feature type="compositionally biased region" description="Low complexity" evidence="1">
    <location>
        <begin position="73"/>
        <end position="142"/>
    </location>
</feature>
<comment type="caution">
    <text evidence="2">The sequence shown here is derived from an EMBL/GenBank/DDBJ whole genome shotgun (WGS) entry which is preliminary data.</text>
</comment>
<feature type="compositionally biased region" description="Polar residues" evidence="1">
    <location>
        <begin position="211"/>
        <end position="238"/>
    </location>
</feature>
<dbReference type="AlphaFoldDB" id="A0A179C464"/>
<protein>
    <submittedName>
        <fullName evidence="2">Uncharacterized protein</fullName>
    </submittedName>
</protein>
<feature type="compositionally biased region" description="Low complexity" evidence="1">
    <location>
        <begin position="170"/>
        <end position="188"/>
    </location>
</feature>
<sequence length="256" mass="27463">MHNVVIGEMEAPKHSQTVKIKITNTSWLQSNKSSEITFALNIGPVCYVNSDNSSVSSSSLKSNLSSGVLNTNTQSSSLVNKSSSNKISSNSVVNLSQKSSSKINHSSSKTNLNGLSFNSKSNSSENNSLNLKSSVKKSNSSSELKDSANSKFNGNIPDNDDNQQASKGYSSKNSLGKSLTGSSSSELKSVSKRVNQIESSSVGDNIKHQNDLNAQGQTESKQQNSLKTGPNSDNQKLPQTGDRPFNVFEFIIDLFK</sequence>
<dbReference type="Proteomes" id="UP000078520">
    <property type="component" value="Unassembled WGS sequence"/>
</dbReference>
<gene>
    <name evidence="2" type="ORF">A3O14_01815</name>
</gene>
<name>A0A179C464_9LACO</name>
<feature type="compositionally biased region" description="Polar residues" evidence="1">
    <location>
        <begin position="193"/>
        <end position="203"/>
    </location>
</feature>
<dbReference type="EMBL" id="LVKI01000003">
    <property type="protein sequence ID" value="OAQ09050.1"/>
    <property type="molecule type" value="Genomic_DNA"/>
</dbReference>
<evidence type="ECO:0000256" key="1">
    <source>
        <dbReference type="SAM" id="MobiDB-lite"/>
    </source>
</evidence>
<feature type="region of interest" description="Disordered" evidence="1">
    <location>
        <begin position="73"/>
        <end position="242"/>
    </location>
</feature>
<organism evidence="2 3">
    <name type="scientific">Ligilactobacillus aviarius</name>
    <dbReference type="NCBI Taxonomy" id="1606"/>
    <lineage>
        <taxon>Bacteria</taxon>
        <taxon>Bacillati</taxon>
        <taxon>Bacillota</taxon>
        <taxon>Bacilli</taxon>
        <taxon>Lactobacillales</taxon>
        <taxon>Lactobacillaceae</taxon>
        <taxon>Ligilactobacillus</taxon>
    </lineage>
</organism>
<evidence type="ECO:0000313" key="2">
    <source>
        <dbReference type="EMBL" id="OAQ09050.1"/>
    </source>
</evidence>
<evidence type="ECO:0000313" key="3">
    <source>
        <dbReference type="Proteomes" id="UP000078520"/>
    </source>
</evidence>
<reference evidence="3" key="1">
    <citation type="submission" date="2016-03" db="EMBL/GenBank/DDBJ databases">
        <authorList>
            <person name="Johnson T.J."/>
            <person name="Youmans B."/>
            <person name="Case K."/>
            <person name="Noll S."/>
        </authorList>
    </citation>
    <scope>NUCLEOTIDE SEQUENCE [LARGE SCALE GENOMIC DNA]</scope>
    <source>
        <strain evidence="3">UMNLAv8</strain>
    </source>
</reference>
<accession>A0A179C464</accession>